<dbReference type="RefSeq" id="WP_071386820.1">
    <property type="nucleotide sequence ID" value="NZ_CP011807.3"/>
</dbReference>
<dbReference type="EMBL" id="CP011807">
    <property type="protein sequence ID" value="AKM30729.2"/>
    <property type="molecule type" value="Genomic_DNA"/>
</dbReference>
<reference evidence="2" key="1">
    <citation type="submission" date="2016-06" db="EMBL/GenBank/DDBJ databases">
        <title>Complete Genome Sequence of Pandoraea faecigallinarum DSM-23572.</title>
        <authorList>
            <person name="Yong D."/>
            <person name="Ee R."/>
            <person name="Lim Y.-L."/>
            <person name="Yin W.-F."/>
            <person name="Chan K.-G."/>
        </authorList>
    </citation>
    <scope>NUCLEOTIDE SEQUENCE</scope>
    <source>
        <strain evidence="2">DSM 23572</strain>
    </source>
</reference>
<proteinExistence type="predicted"/>
<gene>
    <name evidence="2" type="ORF">AB870_12350</name>
</gene>
<protein>
    <submittedName>
        <fullName evidence="2">Uncharacterized protein</fullName>
    </submittedName>
</protein>
<feature type="compositionally biased region" description="Low complexity" evidence="1">
    <location>
        <begin position="156"/>
        <end position="168"/>
    </location>
</feature>
<dbReference type="Proteomes" id="UP000035651">
    <property type="component" value="Chromosome"/>
</dbReference>
<feature type="compositionally biased region" description="Basic and acidic residues" evidence="1">
    <location>
        <begin position="93"/>
        <end position="107"/>
    </location>
</feature>
<keyword evidence="3" id="KW-1185">Reference proteome</keyword>
<feature type="region of interest" description="Disordered" evidence="1">
    <location>
        <begin position="92"/>
        <end position="115"/>
    </location>
</feature>
<dbReference type="KEGG" id="pfg:AB870_12350"/>
<dbReference type="AlphaFoldDB" id="A0A0H3WRC0"/>
<accession>A0A0H3WRC0</accession>
<evidence type="ECO:0000256" key="1">
    <source>
        <dbReference type="SAM" id="MobiDB-lite"/>
    </source>
</evidence>
<evidence type="ECO:0000313" key="3">
    <source>
        <dbReference type="Proteomes" id="UP000035651"/>
    </source>
</evidence>
<sequence>MSKAIFTNTVAAPPTHHMNYSEHTNIAQAKPNERVSYGGQSITLVPVDGARVQQFVRADDSPSPRRLKPWDKFVAHVRATLASVQLSRLIRTVRRDPESNRGPHAERGASPGSPTPASIAYLASFRFEPAHVTDAAIDLARAKIMAINARVAANRPAAGPASSPAHAHMGAPARDAANTATRAERPNT</sequence>
<name>A0A0H3WRC0_9BURK</name>
<dbReference type="OrthoDB" id="9839836at2"/>
<feature type="region of interest" description="Disordered" evidence="1">
    <location>
        <begin position="156"/>
        <end position="188"/>
    </location>
</feature>
<organism evidence="2 3">
    <name type="scientific">Pandoraea faecigallinarum</name>
    <dbReference type="NCBI Taxonomy" id="656179"/>
    <lineage>
        <taxon>Bacteria</taxon>
        <taxon>Pseudomonadati</taxon>
        <taxon>Pseudomonadota</taxon>
        <taxon>Betaproteobacteria</taxon>
        <taxon>Burkholderiales</taxon>
        <taxon>Burkholderiaceae</taxon>
        <taxon>Pandoraea</taxon>
    </lineage>
</organism>
<dbReference type="STRING" id="656179.AB870_12350"/>
<evidence type="ECO:0000313" key="2">
    <source>
        <dbReference type="EMBL" id="AKM30729.2"/>
    </source>
</evidence>